<name>A0AAD2H9W2_9AGAR</name>
<feature type="compositionally biased region" description="Basic residues" evidence="1">
    <location>
        <begin position="205"/>
        <end position="222"/>
    </location>
</feature>
<feature type="region of interest" description="Disordered" evidence="1">
    <location>
        <begin position="134"/>
        <end position="166"/>
    </location>
</feature>
<feature type="region of interest" description="Disordered" evidence="1">
    <location>
        <begin position="188"/>
        <end position="238"/>
    </location>
</feature>
<protein>
    <submittedName>
        <fullName evidence="2">Uncharacterized protein</fullName>
    </submittedName>
</protein>
<feature type="non-terminal residue" evidence="2">
    <location>
        <position position="1"/>
    </location>
</feature>
<accession>A0AAD2H9W2</accession>
<feature type="region of interest" description="Disordered" evidence="1">
    <location>
        <begin position="1"/>
        <end position="54"/>
    </location>
</feature>
<dbReference type="EMBL" id="CAVNYO010000169">
    <property type="protein sequence ID" value="CAK5271156.1"/>
    <property type="molecule type" value="Genomic_DNA"/>
</dbReference>
<evidence type="ECO:0000313" key="3">
    <source>
        <dbReference type="Proteomes" id="UP001295794"/>
    </source>
</evidence>
<proteinExistence type="predicted"/>
<evidence type="ECO:0000313" key="2">
    <source>
        <dbReference type="EMBL" id="CAK5271156.1"/>
    </source>
</evidence>
<reference evidence="2" key="1">
    <citation type="submission" date="2023-11" db="EMBL/GenBank/DDBJ databases">
        <authorList>
            <person name="De Vega J J."/>
            <person name="De Vega J J."/>
        </authorList>
    </citation>
    <scope>NUCLEOTIDE SEQUENCE</scope>
</reference>
<sequence length="361" mass="39344">MTPATSKSNSRASRSHRRRSHKAKHGNGLFPSSQAARLHKLRSRLAPSASSQAQPQIPLNSSFLMGLSLLETQDITPDSMAQLVHEPSHISSSKYPTHLHISAPASEDSSIEPWLGGLALLDADDITVDTMANLVDGPPPPPHSTKLRMAHQLSSSPSHHTEHPSGQTWLPALALMDADDITPDAMASLIHGASNPGSSPQAPPRKAHRRRPSRRTRSRRALAVRQAQAQPRLEQDEDSGYGAVVWSALNNEAAPLEEATHKGDPAHSCAGYQTPGRFKRKCPTVTFIFFGQISCSMICFAYAQTQEFCRPSHEPCPVWLRIIFRCGVSLSPVSYILYIHVPIMSCGRSFSCAATESCNTM</sequence>
<organism evidence="2 3">
    <name type="scientific">Mycena citricolor</name>
    <dbReference type="NCBI Taxonomy" id="2018698"/>
    <lineage>
        <taxon>Eukaryota</taxon>
        <taxon>Fungi</taxon>
        <taxon>Dikarya</taxon>
        <taxon>Basidiomycota</taxon>
        <taxon>Agaricomycotina</taxon>
        <taxon>Agaricomycetes</taxon>
        <taxon>Agaricomycetidae</taxon>
        <taxon>Agaricales</taxon>
        <taxon>Marasmiineae</taxon>
        <taxon>Mycenaceae</taxon>
        <taxon>Mycena</taxon>
    </lineage>
</organism>
<feature type="compositionally biased region" description="Low complexity" evidence="1">
    <location>
        <begin position="223"/>
        <end position="232"/>
    </location>
</feature>
<feature type="compositionally biased region" description="Basic residues" evidence="1">
    <location>
        <begin position="13"/>
        <end position="25"/>
    </location>
</feature>
<comment type="caution">
    <text evidence="2">The sequence shown here is derived from an EMBL/GenBank/DDBJ whole genome shotgun (WGS) entry which is preliminary data.</text>
</comment>
<dbReference type="Proteomes" id="UP001295794">
    <property type="component" value="Unassembled WGS sequence"/>
</dbReference>
<gene>
    <name evidence="2" type="ORF">MYCIT1_LOCUS16055</name>
</gene>
<keyword evidence="3" id="KW-1185">Reference proteome</keyword>
<feature type="compositionally biased region" description="Low complexity" evidence="1">
    <location>
        <begin position="1"/>
        <end position="12"/>
    </location>
</feature>
<dbReference type="AlphaFoldDB" id="A0AAD2H9W2"/>
<evidence type="ECO:0000256" key="1">
    <source>
        <dbReference type="SAM" id="MobiDB-lite"/>
    </source>
</evidence>